<organism evidence="13 14">
    <name type="scientific">Christensenella tenuis</name>
    <dbReference type="NCBI Taxonomy" id="2763033"/>
    <lineage>
        <taxon>Bacteria</taxon>
        <taxon>Bacillati</taxon>
        <taxon>Bacillota</taxon>
        <taxon>Clostridia</taxon>
        <taxon>Christensenellales</taxon>
        <taxon>Christensenellaceae</taxon>
        <taxon>Christensenella</taxon>
    </lineage>
</organism>
<dbReference type="EMBL" id="JACOON010000007">
    <property type="protein sequence ID" value="MBC5649362.1"/>
    <property type="molecule type" value="Genomic_DNA"/>
</dbReference>
<gene>
    <name evidence="8 10 13" type="primary">xylB</name>
    <name evidence="13" type="ORF">H8S18_13525</name>
</gene>
<protein>
    <recommendedName>
        <fullName evidence="8 10">Xylulose kinase</fullName>
        <shortName evidence="8 10">Xylulokinase</shortName>
        <ecNumber evidence="8 10">2.7.1.17</ecNumber>
    </recommendedName>
</protein>
<sequence>MKYLMGIDVGTSGVKCLIIDEEGKVIRSVTKSYPLYTPKPAWSEQEPADWWKGTKDAFKELLDGVEKENLVAIGLSGQMHGLVALDKDNQVVRNAILWNDQRTGEECEEIIKAAGGLDGLVGYTNNTMLTGFTGGKLLWVKKHEPESFARIAKFVMPKDYIRYCLTGEIATDASEASGTGLFDVKERKWADDLIEKLGFDLSIFPKVYESDEVTGHVTAQAAAETGIPEGLPVYGGGGDAVIQNTGMGIIKEGTLGVVMGTSGVVATAMNSFGKNEGGKLQFFCNNAAGKYMAFGCQLSCAGSMEWYKNTFYAESAEPFKEINEGAEASSIGSNGIIFLPYLSGERCPYPDPDARGVFYGLSLLSNKGDMARAVMEGVTFGLYQMYELILNTNPDLEIKEVILSGGGANSKLWKQIVADIFNLPVKILAGAAEGGAYGGALVAGVGEGIYKNLDDAEKVHSVKEVVEPVAGNHEKYQKVKKIYDKLYYDLKDTFRLSAE</sequence>
<keyword evidence="2 8" id="KW-0859">Xylose metabolism</keyword>
<dbReference type="PANTHER" id="PTHR43095">
    <property type="entry name" value="SUGAR KINASE"/>
    <property type="match status" value="1"/>
</dbReference>
<keyword evidence="4 8" id="KW-0547">Nucleotide-binding</keyword>
<dbReference type="InterPro" id="IPR043129">
    <property type="entry name" value="ATPase_NBD"/>
</dbReference>
<dbReference type="InterPro" id="IPR006000">
    <property type="entry name" value="Xylulokinase"/>
</dbReference>
<dbReference type="SUPFAM" id="SSF53067">
    <property type="entry name" value="Actin-like ATPase domain"/>
    <property type="match status" value="2"/>
</dbReference>
<proteinExistence type="inferred from homology"/>
<dbReference type="EC" id="2.7.1.17" evidence="8 10"/>
<evidence type="ECO:0000256" key="6">
    <source>
        <dbReference type="ARBA" id="ARBA00022840"/>
    </source>
</evidence>
<dbReference type="Pfam" id="PF02782">
    <property type="entry name" value="FGGY_C"/>
    <property type="match status" value="1"/>
</dbReference>
<keyword evidence="7 8" id="KW-0119">Carbohydrate metabolism</keyword>
<evidence type="ECO:0000313" key="13">
    <source>
        <dbReference type="EMBL" id="MBC5649362.1"/>
    </source>
</evidence>
<evidence type="ECO:0000256" key="4">
    <source>
        <dbReference type="ARBA" id="ARBA00022741"/>
    </source>
</evidence>
<feature type="domain" description="Carbohydrate kinase FGGY N-terminal" evidence="11">
    <location>
        <begin position="3"/>
        <end position="244"/>
    </location>
</feature>
<accession>A0ABR7EHV5</accession>
<feature type="binding site" evidence="8">
    <location>
        <begin position="79"/>
        <end position="80"/>
    </location>
    <ligand>
        <name>substrate</name>
    </ligand>
</feature>
<dbReference type="InterPro" id="IPR050406">
    <property type="entry name" value="FGGY_Carb_Kinase"/>
</dbReference>
<dbReference type="InterPro" id="IPR018483">
    <property type="entry name" value="Carb_kinase_FGGY_CS"/>
</dbReference>
<dbReference type="InterPro" id="IPR018485">
    <property type="entry name" value="FGGY_C"/>
</dbReference>
<dbReference type="GO" id="GO:0004856">
    <property type="term" value="F:D-xylulokinase activity"/>
    <property type="evidence" value="ECO:0007669"/>
    <property type="project" value="UniProtKB-EC"/>
</dbReference>
<dbReference type="PROSITE" id="PS00933">
    <property type="entry name" value="FGGY_KINASES_1"/>
    <property type="match status" value="1"/>
</dbReference>
<evidence type="ECO:0000259" key="12">
    <source>
        <dbReference type="Pfam" id="PF02782"/>
    </source>
</evidence>
<evidence type="ECO:0000256" key="2">
    <source>
        <dbReference type="ARBA" id="ARBA00022629"/>
    </source>
</evidence>
<dbReference type="Pfam" id="PF00370">
    <property type="entry name" value="FGGY_N"/>
    <property type="match status" value="1"/>
</dbReference>
<name>A0ABR7EHV5_9FIRM</name>
<dbReference type="PROSITE" id="PS00445">
    <property type="entry name" value="FGGY_KINASES_2"/>
    <property type="match status" value="1"/>
</dbReference>
<evidence type="ECO:0000256" key="8">
    <source>
        <dbReference type="HAMAP-Rule" id="MF_02220"/>
    </source>
</evidence>
<evidence type="ECO:0000313" key="14">
    <source>
        <dbReference type="Proteomes" id="UP000606889"/>
    </source>
</evidence>
<dbReference type="Gene3D" id="3.30.420.40">
    <property type="match status" value="2"/>
</dbReference>
<evidence type="ECO:0000256" key="9">
    <source>
        <dbReference type="RuleBase" id="RU003733"/>
    </source>
</evidence>
<dbReference type="NCBIfam" id="TIGR01312">
    <property type="entry name" value="XylB"/>
    <property type="match status" value="1"/>
</dbReference>
<evidence type="ECO:0000256" key="3">
    <source>
        <dbReference type="ARBA" id="ARBA00022679"/>
    </source>
</evidence>
<keyword evidence="6 8" id="KW-0067">ATP-binding</keyword>
<dbReference type="InterPro" id="IPR018484">
    <property type="entry name" value="FGGY_N"/>
</dbReference>
<evidence type="ECO:0000259" key="11">
    <source>
        <dbReference type="Pfam" id="PF00370"/>
    </source>
</evidence>
<comment type="catalytic activity">
    <reaction evidence="8 10">
        <text>D-xylulose + ATP = D-xylulose 5-phosphate + ADP + H(+)</text>
        <dbReference type="Rhea" id="RHEA:10964"/>
        <dbReference type="ChEBI" id="CHEBI:15378"/>
        <dbReference type="ChEBI" id="CHEBI:17140"/>
        <dbReference type="ChEBI" id="CHEBI:30616"/>
        <dbReference type="ChEBI" id="CHEBI:57737"/>
        <dbReference type="ChEBI" id="CHEBI:456216"/>
        <dbReference type="EC" id="2.7.1.17"/>
    </reaction>
</comment>
<dbReference type="Proteomes" id="UP000606889">
    <property type="component" value="Unassembled WGS sequence"/>
</dbReference>
<comment type="similarity">
    <text evidence="1 8 9">Belongs to the FGGY kinase family.</text>
</comment>
<feature type="domain" description="Carbohydrate kinase FGGY C-terminal" evidence="12">
    <location>
        <begin position="257"/>
        <end position="445"/>
    </location>
</feature>
<evidence type="ECO:0000256" key="10">
    <source>
        <dbReference type="RuleBase" id="RU364073"/>
    </source>
</evidence>
<keyword evidence="14" id="KW-1185">Reference proteome</keyword>
<dbReference type="InterPro" id="IPR000577">
    <property type="entry name" value="Carb_kinase_FGGY"/>
</dbReference>
<comment type="caution">
    <text evidence="13">The sequence shown here is derived from an EMBL/GenBank/DDBJ whole genome shotgun (WGS) entry which is preliminary data.</text>
</comment>
<reference evidence="13 14" key="1">
    <citation type="submission" date="2020-08" db="EMBL/GenBank/DDBJ databases">
        <title>Genome public.</title>
        <authorList>
            <person name="Liu C."/>
            <person name="Sun Q."/>
        </authorList>
    </citation>
    <scope>NUCLEOTIDE SEQUENCE [LARGE SCALE GENOMIC DNA]</scope>
    <source>
        <strain evidence="13 14">NSJ-35</strain>
    </source>
</reference>
<keyword evidence="3 8" id="KW-0808">Transferase</keyword>
<dbReference type="PANTHER" id="PTHR43095:SF5">
    <property type="entry name" value="XYLULOSE KINASE"/>
    <property type="match status" value="1"/>
</dbReference>
<evidence type="ECO:0000256" key="5">
    <source>
        <dbReference type="ARBA" id="ARBA00022777"/>
    </source>
</evidence>
<evidence type="ECO:0000256" key="1">
    <source>
        <dbReference type="ARBA" id="ARBA00009156"/>
    </source>
</evidence>
<evidence type="ECO:0000256" key="7">
    <source>
        <dbReference type="ARBA" id="ARBA00023277"/>
    </source>
</evidence>
<dbReference type="PIRSF" id="PIRSF000538">
    <property type="entry name" value="GlpK"/>
    <property type="match status" value="1"/>
</dbReference>
<dbReference type="HAMAP" id="MF_02220">
    <property type="entry name" value="XylB"/>
    <property type="match status" value="1"/>
</dbReference>
<keyword evidence="5 8" id="KW-0418">Kinase</keyword>
<feature type="active site" description="Proton acceptor" evidence="8">
    <location>
        <position position="239"/>
    </location>
</feature>
<comment type="function">
    <text evidence="8">Catalyzes the phosphorylation of D-xylulose to D-xylulose 5-phosphate.</text>
</comment>
<dbReference type="CDD" id="cd07808">
    <property type="entry name" value="ASKHA_NBD_FGGY_EcXK-like"/>
    <property type="match status" value="1"/>
</dbReference>
<feature type="site" description="Important for activity" evidence="8">
    <location>
        <position position="8"/>
    </location>
</feature>
<dbReference type="RefSeq" id="WP_186858799.1">
    <property type="nucleotide sequence ID" value="NZ_JACOON010000007.1"/>
</dbReference>